<keyword evidence="1" id="KW-0472">Membrane</keyword>
<name>A0A212Q6L9_RHOAC</name>
<feature type="transmembrane region" description="Helical" evidence="1">
    <location>
        <begin position="20"/>
        <end position="43"/>
    </location>
</feature>
<dbReference type="RefSeq" id="WP_158255313.1">
    <property type="nucleotide sequence ID" value="NZ_FYDG01000001.1"/>
</dbReference>
<accession>A0A212Q6L9</accession>
<evidence type="ECO:0000256" key="1">
    <source>
        <dbReference type="SAM" id="Phobius"/>
    </source>
</evidence>
<proteinExistence type="predicted"/>
<reference evidence="3" key="1">
    <citation type="submission" date="2017-06" db="EMBL/GenBank/DDBJ databases">
        <authorList>
            <person name="Varghese N."/>
            <person name="Submissions S."/>
        </authorList>
    </citation>
    <scope>NUCLEOTIDE SEQUENCE [LARGE SCALE GENOMIC DNA]</scope>
    <source>
        <strain evidence="3">DSM 137</strain>
    </source>
</reference>
<organism evidence="2 3">
    <name type="scientific">Rhodoblastus acidophilus</name>
    <name type="common">Rhodopseudomonas acidophila</name>
    <dbReference type="NCBI Taxonomy" id="1074"/>
    <lineage>
        <taxon>Bacteria</taxon>
        <taxon>Pseudomonadati</taxon>
        <taxon>Pseudomonadota</taxon>
        <taxon>Alphaproteobacteria</taxon>
        <taxon>Hyphomicrobiales</taxon>
        <taxon>Rhodoblastaceae</taxon>
        <taxon>Rhodoblastus</taxon>
    </lineage>
</organism>
<protein>
    <submittedName>
        <fullName evidence="2">Uncharacterized protein</fullName>
    </submittedName>
</protein>
<sequence>MVAAFSHILRRQAGATFKELVVIAGLIGFSLASMVGMVGYGVYMTSVAVSQR</sequence>
<dbReference type="EMBL" id="FYDG01000001">
    <property type="protein sequence ID" value="SNB54987.1"/>
    <property type="molecule type" value="Genomic_DNA"/>
</dbReference>
<dbReference type="OrthoDB" id="9893915at2"/>
<evidence type="ECO:0000313" key="2">
    <source>
        <dbReference type="EMBL" id="SNB54987.1"/>
    </source>
</evidence>
<evidence type="ECO:0000313" key="3">
    <source>
        <dbReference type="Proteomes" id="UP000198418"/>
    </source>
</evidence>
<dbReference type="Proteomes" id="UP000198418">
    <property type="component" value="Unassembled WGS sequence"/>
</dbReference>
<keyword evidence="3" id="KW-1185">Reference proteome</keyword>
<keyword evidence="1" id="KW-0812">Transmembrane</keyword>
<gene>
    <name evidence="2" type="ORF">SAMN06265338_101425</name>
</gene>
<keyword evidence="1" id="KW-1133">Transmembrane helix</keyword>
<dbReference type="AlphaFoldDB" id="A0A212Q6L9"/>